<keyword evidence="4" id="KW-0808">Transferase</keyword>
<dbReference type="STRING" id="407821.A0A087TFV9"/>
<sequence>MLSLLDIGLVNLTTILRGSVRIEKNPHLCYVDTIDWDILAKSGHGGHFIKKNKQHEECPDTCPDTNCPTSSNSKSPRLQKLCWNSHTCQKVCSVDCEYKNLTCSSKHHCCHPECLGGCNGPLSRECIACRHVIYNGKCMKSCPLGTYKYLGRRCIEEEECKKIKNRLSISTDIEEIIWKPFQGECLPSCPPGYSVNESNKHQCYKCESRCPKICKGVVVDSVQTAQKMKGCTFVNGSLEIQIHGGDSIIKELEASLSNIEVIRGYLKIARSYPLVSLNFLRNLTLIKGEQRDKKDYAFLVLDNQNLQELWDWENRKVNLTIAGGKVFFHFNSKLCPNKINELKKYANVKDWDDTDVSPSSNGDRVACNVVDMELQVWTLSHGVVGLKWKDFRKTHTDMDFRSLLGYVVYYREAPDRNVTMYDGRDACGTDDWKVDDVEANDDPDANDVLVIIPHLQPATTYAAYMRTYTTASALVGAQTPIIYFTTKPYTSSPPINVQAHASSPEEIVIQW</sequence>
<evidence type="ECO:0000256" key="12">
    <source>
        <dbReference type="ARBA" id="ARBA00023170"/>
    </source>
</evidence>
<keyword evidence="13" id="KW-0325">Glycoprotein</keyword>
<evidence type="ECO:0000256" key="10">
    <source>
        <dbReference type="ARBA" id="ARBA00023136"/>
    </source>
</evidence>
<accession>A0A087TFV9</accession>
<dbReference type="Gene3D" id="2.60.40.10">
    <property type="entry name" value="Immunoglobulins"/>
    <property type="match status" value="1"/>
</dbReference>
<dbReference type="InterPro" id="IPR036116">
    <property type="entry name" value="FN3_sf"/>
</dbReference>
<reference evidence="17 18" key="1">
    <citation type="submission" date="2013-11" db="EMBL/GenBank/DDBJ databases">
        <title>Genome sequencing of Stegodyphus mimosarum.</title>
        <authorList>
            <person name="Bechsgaard J."/>
        </authorList>
    </citation>
    <scope>NUCLEOTIDE SEQUENCE [LARGE SCALE GENOMIC DNA]</scope>
</reference>
<comment type="catalytic activity">
    <reaction evidence="14">
        <text>L-tyrosyl-[protein] + ATP = O-phospho-L-tyrosyl-[protein] + ADP + H(+)</text>
        <dbReference type="Rhea" id="RHEA:10596"/>
        <dbReference type="Rhea" id="RHEA-COMP:10136"/>
        <dbReference type="Rhea" id="RHEA-COMP:20101"/>
        <dbReference type="ChEBI" id="CHEBI:15378"/>
        <dbReference type="ChEBI" id="CHEBI:30616"/>
        <dbReference type="ChEBI" id="CHEBI:46858"/>
        <dbReference type="ChEBI" id="CHEBI:61978"/>
        <dbReference type="ChEBI" id="CHEBI:456216"/>
        <dbReference type="EC" id="2.7.10.1"/>
    </reaction>
</comment>
<evidence type="ECO:0000256" key="4">
    <source>
        <dbReference type="ARBA" id="ARBA00022679"/>
    </source>
</evidence>
<evidence type="ECO:0000256" key="7">
    <source>
        <dbReference type="ARBA" id="ARBA00022777"/>
    </source>
</evidence>
<dbReference type="Pfam" id="PF00757">
    <property type="entry name" value="Furin-like"/>
    <property type="match status" value="1"/>
</dbReference>
<evidence type="ECO:0000313" key="17">
    <source>
        <dbReference type="EMBL" id="KFM63998.1"/>
    </source>
</evidence>
<keyword evidence="11" id="KW-0829">Tyrosine-protein kinase</keyword>
<keyword evidence="18" id="KW-1185">Reference proteome</keyword>
<proteinExistence type="predicted"/>
<protein>
    <recommendedName>
        <fullName evidence="2">receptor protein-tyrosine kinase</fullName>
        <ecNumber evidence="2">2.7.10.1</ecNumber>
    </recommendedName>
</protein>
<dbReference type="InterPro" id="IPR000494">
    <property type="entry name" value="Rcpt_L-dom"/>
</dbReference>
<feature type="non-terminal residue" evidence="17">
    <location>
        <position position="511"/>
    </location>
</feature>
<evidence type="ECO:0000256" key="11">
    <source>
        <dbReference type="ARBA" id="ARBA00023137"/>
    </source>
</evidence>
<dbReference type="InterPro" id="IPR006211">
    <property type="entry name" value="Furin-like_Cys-rich_dom"/>
</dbReference>
<dbReference type="InterPro" id="IPR013783">
    <property type="entry name" value="Ig-like_fold"/>
</dbReference>
<organism evidence="17 18">
    <name type="scientific">Stegodyphus mimosarum</name>
    <name type="common">African social velvet spider</name>
    <dbReference type="NCBI Taxonomy" id="407821"/>
    <lineage>
        <taxon>Eukaryota</taxon>
        <taxon>Metazoa</taxon>
        <taxon>Ecdysozoa</taxon>
        <taxon>Arthropoda</taxon>
        <taxon>Chelicerata</taxon>
        <taxon>Arachnida</taxon>
        <taxon>Araneae</taxon>
        <taxon>Araneomorphae</taxon>
        <taxon>Entelegynae</taxon>
        <taxon>Eresoidea</taxon>
        <taxon>Eresidae</taxon>
        <taxon>Stegodyphus</taxon>
    </lineage>
</organism>
<evidence type="ECO:0000256" key="13">
    <source>
        <dbReference type="ARBA" id="ARBA00023180"/>
    </source>
</evidence>
<keyword evidence="8" id="KW-0067">ATP-binding</keyword>
<comment type="subcellular location">
    <subcellularLocation>
        <location evidence="1">Membrane</location>
        <topology evidence="1">Single-pass type I membrane protein</topology>
    </subcellularLocation>
</comment>
<evidence type="ECO:0000256" key="2">
    <source>
        <dbReference type="ARBA" id="ARBA00011902"/>
    </source>
</evidence>
<dbReference type="GO" id="GO:0005524">
    <property type="term" value="F:ATP binding"/>
    <property type="evidence" value="ECO:0007669"/>
    <property type="project" value="UniProtKB-KW"/>
</dbReference>
<dbReference type="InterPro" id="IPR006212">
    <property type="entry name" value="Furin_repeat"/>
</dbReference>
<evidence type="ECO:0000256" key="1">
    <source>
        <dbReference type="ARBA" id="ARBA00004479"/>
    </source>
</evidence>
<dbReference type="Gene3D" id="2.10.220.10">
    <property type="entry name" value="Hormone Receptor, Insulin-like Growth Factor Receptor 1, Chain A, domain 2"/>
    <property type="match status" value="1"/>
</dbReference>
<evidence type="ECO:0000259" key="16">
    <source>
        <dbReference type="Pfam" id="PF01030"/>
    </source>
</evidence>
<evidence type="ECO:0000256" key="6">
    <source>
        <dbReference type="ARBA" id="ARBA00022741"/>
    </source>
</evidence>
<keyword evidence="5" id="KW-0812">Transmembrane</keyword>
<evidence type="ECO:0000256" key="14">
    <source>
        <dbReference type="ARBA" id="ARBA00051243"/>
    </source>
</evidence>
<feature type="domain" description="Receptor L-domain" evidence="16">
    <location>
        <begin position="5"/>
        <end position="37"/>
    </location>
</feature>
<dbReference type="OMA" id="RECIACR"/>
<feature type="domain" description="Receptor L-domain" evidence="16">
    <location>
        <begin position="230"/>
        <end position="341"/>
    </location>
</feature>
<dbReference type="InterPro" id="IPR036941">
    <property type="entry name" value="Rcpt_L-dom_sf"/>
</dbReference>
<keyword evidence="9" id="KW-1133">Transmembrane helix</keyword>
<evidence type="ECO:0000256" key="8">
    <source>
        <dbReference type="ARBA" id="ARBA00022840"/>
    </source>
</evidence>
<evidence type="ECO:0000256" key="5">
    <source>
        <dbReference type="ARBA" id="ARBA00022692"/>
    </source>
</evidence>
<dbReference type="AlphaFoldDB" id="A0A087TFV9"/>
<dbReference type="GO" id="GO:0004714">
    <property type="term" value="F:transmembrane receptor protein tyrosine kinase activity"/>
    <property type="evidence" value="ECO:0007669"/>
    <property type="project" value="UniProtKB-EC"/>
</dbReference>
<keyword evidence="12 17" id="KW-0675">Receptor</keyword>
<keyword evidence="6" id="KW-0547">Nucleotide-binding</keyword>
<dbReference type="Proteomes" id="UP000054359">
    <property type="component" value="Unassembled WGS sequence"/>
</dbReference>
<keyword evidence="10" id="KW-0472">Membrane</keyword>
<evidence type="ECO:0000256" key="3">
    <source>
        <dbReference type="ARBA" id="ARBA00022553"/>
    </source>
</evidence>
<dbReference type="CDD" id="cd00064">
    <property type="entry name" value="FU"/>
    <property type="match status" value="1"/>
</dbReference>
<dbReference type="GO" id="GO:0016020">
    <property type="term" value="C:membrane"/>
    <property type="evidence" value="ECO:0007669"/>
    <property type="project" value="UniProtKB-SubCell"/>
</dbReference>
<dbReference type="Pfam" id="PF01030">
    <property type="entry name" value="Recep_L_domain"/>
    <property type="match status" value="2"/>
</dbReference>
<dbReference type="OrthoDB" id="6424708at2759"/>
<dbReference type="SUPFAM" id="SSF52058">
    <property type="entry name" value="L domain-like"/>
    <property type="match status" value="2"/>
</dbReference>
<dbReference type="Gene3D" id="3.80.20.20">
    <property type="entry name" value="Receptor L-domain"/>
    <property type="match status" value="2"/>
</dbReference>
<gene>
    <name evidence="17" type="ORF">X975_14788</name>
</gene>
<dbReference type="EC" id="2.7.10.1" evidence="2"/>
<dbReference type="FunFam" id="3.80.20.20:FF:000001">
    <property type="entry name" value="Tyrosine-protein kinase receptor"/>
    <property type="match status" value="1"/>
</dbReference>
<keyword evidence="3" id="KW-0597">Phosphoprotein</keyword>
<evidence type="ECO:0000259" key="15">
    <source>
        <dbReference type="Pfam" id="PF00757"/>
    </source>
</evidence>
<dbReference type="EMBL" id="KK115030">
    <property type="protein sequence ID" value="KFM63998.1"/>
    <property type="molecule type" value="Genomic_DNA"/>
</dbReference>
<feature type="domain" description="Furin-like cysteine-rich" evidence="15">
    <location>
        <begin position="56"/>
        <end position="215"/>
    </location>
</feature>
<dbReference type="SMART" id="SM00261">
    <property type="entry name" value="FU"/>
    <property type="match status" value="1"/>
</dbReference>
<dbReference type="InterPro" id="IPR009030">
    <property type="entry name" value="Growth_fac_rcpt_cys_sf"/>
</dbReference>
<dbReference type="SUPFAM" id="SSF49265">
    <property type="entry name" value="Fibronectin type III"/>
    <property type="match status" value="1"/>
</dbReference>
<dbReference type="SUPFAM" id="SSF57184">
    <property type="entry name" value="Growth factor receptor domain"/>
    <property type="match status" value="1"/>
</dbReference>
<keyword evidence="7" id="KW-0418">Kinase</keyword>
<evidence type="ECO:0000256" key="9">
    <source>
        <dbReference type="ARBA" id="ARBA00022989"/>
    </source>
</evidence>
<name>A0A087TFV9_STEMI</name>
<evidence type="ECO:0000313" key="18">
    <source>
        <dbReference type="Proteomes" id="UP000054359"/>
    </source>
</evidence>